<reference evidence="1 2" key="1">
    <citation type="submission" date="2018-10" db="EMBL/GenBank/DDBJ databases">
        <title>Isolation of pseudouridimycin from Streptomyces albus DSM 40763.</title>
        <authorList>
            <person name="Rosenqvist P."/>
            <person name="Metsae-Ketelae M."/>
            <person name="Virta P."/>
        </authorList>
    </citation>
    <scope>NUCLEOTIDE SEQUENCE [LARGE SCALE GENOMIC DNA]</scope>
    <source>
        <strain evidence="1 2">DSM 40763</strain>
    </source>
</reference>
<accession>A0A8H1QQQ8</accession>
<evidence type="ECO:0000313" key="1">
    <source>
        <dbReference type="EMBL" id="TGG78489.1"/>
    </source>
</evidence>
<organism evidence="1 2">
    <name type="scientific">Streptomyces albus</name>
    <dbReference type="NCBI Taxonomy" id="1888"/>
    <lineage>
        <taxon>Bacteria</taxon>
        <taxon>Bacillati</taxon>
        <taxon>Actinomycetota</taxon>
        <taxon>Actinomycetes</taxon>
        <taxon>Kitasatosporales</taxon>
        <taxon>Streptomycetaceae</taxon>
        <taxon>Streptomyces</taxon>
    </lineage>
</organism>
<dbReference type="Proteomes" id="UP000298111">
    <property type="component" value="Unassembled WGS sequence"/>
</dbReference>
<name>A0A8H1QQQ8_9ACTN</name>
<sequence length="137" mass="15088">MAPAGGQDPRAVVRRLMRGSYRSTVTVIGDDGTVWAGLRTRETSSLDPHGRFGVLARLSADPAESEQLSARVRGLFAPALAGWFFWWRDTTRQPYTGTMPVLSKWSVPWPGQLELTGPAVDEAVRVRLHDLTPVLFG</sequence>
<gene>
    <name evidence="1" type="ORF">D8771_25185</name>
</gene>
<dbReference type="EMBL" id="RCIY01000087">
    <property type="protein sequence ID" value="TGG78489.1"/>
    <property type="molecule type" value="Genomic_DNA"/>
</dbReference>
<protein>
    <submittedName>
        <fullName evidence="1">Uncharacterized protein</fullName>
    </submittedName>
</protein>
<comment type="caution">
    <text evidence="1">The sequence shown here is derived from an EMBL/GenBank/DDBJ whole genome shotgun (WGS) entry which is preliminary data.</text>
</comment>
<evidence type="ECO:0000313" key="2">
    <source>
        <dbReference type="Proteomes" id="UP000298111"/>
    </source>
</evidence>
<dbReference type="AlphaFoldDB" id="A0A8H1QQQ8"/>
<proteinExistence type="predicted"/>